<name>A3MUX1_PYRCJ</name>
<proteinExistence type="inferred from homology"/>
<evidence type="ECO:0000256" key="8">
    <source>
        <dbReference type="NCBIfam" id="TIGR01506"/>
    </source>
</evidence>
<dbReference type="InterPro" id="IPR002180">
    <property type="entry name" value="LS/RS"/>
</dbReference>
<dbReference type="KEGG" id="pcl:Pcal_1013"/>
<reference evidence="9" key="1">
    <citation type="submission" date="2007-02" db="EMBL/GenBank/DDBJ databases">
        <title>Complete sequence of Pyrobaculum calidifontis JCM 11548.</title>
        <authorList>
            <consortium name="US DOE Joint Genome Institute"/>
            <person name="Copeland A."/>
            <person name="Lucas S."/>
            <person name="Lapidus A."/>
            <person name="Barry K."/>
            <person name="Glavina del Rio T."/>
            <person name="Dalin E."/>
            <person name="Tice H."/>
            <person name="Pitluck S."/>
            <person name="Chain P."/>
            <person name="Malfatti S."/>
            <person name="Shin M."/>
            <person name="Vergez L."/>
            <person name="Schmutz J."/>
            <person name="Larimer F."/>
            <person name="Land M."/>
            <person name="Hauser L."/>
            <person name="Kyrpides N."/>
            <person name="Mikhailova N."/>
            <person name="Cozen A.E."/>
            <person name="Fitz-Gibbon S.T."/>
            <person name="House C.H."/>
            <person name="Saltikov C."/>
            <person name="Lowe T.M."/>
            <person name="Richardson P."/>
        </authorList>
    </citation>
    <scope>NUCLEOTIDE SEQUENCE [LARGE SCALE GENOMIC DNA]</scope>
    <source>
        <strain evidence="9">JCM 11548</strain>
    </source>
</reference>
<dbReference type="NCBIfam" id="TIGR01506">
    <property type="entry name" value="ribC_arch"/>
    <property type="match status" value="1"/>
</dbReference>
<dbReference type="AlphaFoldDB" id="A3MUX1"/>
<dbReference type="eggNOG" id="arCOG01322">
    <property type="taxonomic scope" value="Archaea"/>
</dbReference>
<evidence type="ECO:0000256" key="1">
    <source>
        <dbReference type="ARBA" id="ARBA00000968"/>
    </source>
</evidence>
<evidence type="ECO:0000256" key="5">
    <source>
        <dbReference type="ARBA" id="ARBA00013950"/>
    </source>
</evidence>
<evidence type="ECO:0000256" key="4">
    <source>
        <dbReference type="ARBA" id="ARBA00012827"/>
    </source>
</evidence>
<evidence type="ECO:0000313" key="9">
    <source>
        <dbReference type="EMBL" id="ABO08438.1"/>
    </source>
</evidence>
<dbReference type="EC" id="2.5.1.9" evidence="4 8"/>
<dbReference type="OrthoDB" id="23911at2157"/>
<dbReference type="Proteomes" id="UP000001431">
    <property type="component" value="Chromosome"/>
</dbReference>
<accession>A3MUX1</accession>
<keyword evidence="7 9" id="KW-0808">Transferase</keyword>
<dbReference type="Gene3D" id="3.40.50.960">
    <property type="entry name" value="Lumazine/riboflavin synthase"/>
    <property type="match status" value="1"/>
</dbReference>
<keyword evidence="6" id="KW-0686">Riboflavin biosynthesis</keyword>
<evidence type="ECO:0000256" key="2">
    <source>
        <dbReference type="ARBA" id="ARBA00004887"/>
    </source>
</evidence>
<organism evidence="9 10">
    <name type="scientific">Pyrobaculum calidifontis (strain DSM 21063 / JCM 11548 / VA1)</name>
    <dbReference type="NCBI Taxonomy" id="410359"/>
    <lineage>
        <taxon>Archaea</taxon>
        <taxon>Thermoproteota</taxon>
        <taxon>Thermoprotei</taxon>
        <taxon>Thermoproteales</taxon>
        <taxon>Thermoproteaceae</taxon>
        <taxon>Pyrobaculum</taxon>
    </lineage>
</organism>
<dbReference type="EMBL" id="CP000561">
    <property type="protein sequence ID" value="ABO08438.1"/>
    <property type="molecule type" value="Genomic_DNA"/>
</dbReference>
<evidence type="ECO:0000313" key="10">
    <source>
        <dbReference type="Proteomes" id="UP000001431"/>
    </source>
</evidence>
<dbReference type="HOGENOM" id="CLU_1682776_0_0_2"/>
<evidence type="ECO:0000256" key="7">
    <source>
        <dbReference type="ARBA" id="ARBA00022679"/>
    </source>
</evidence>
<comment type="pathway">
    <text evidence="2">Cofactor biosynthesis; riboflavin biosynthesis; riboflavin from 2-hydroxy-3-oxobutyl phosphate and 5-amino-6-(D-ribitylamino)uracil: step 2/2.</text>
</comment>
<dbReference type="CDD" id="cd09210">
    <property type="entry name" value="Riboflavin_synthase_archaeal"/>
    <property type="match status" value="1"/>
</dbReference>
<dbReference type="GO" id="GO:0009231">
    <property type="term" value="P:riboflavin biosynthetic process"/>
    <property type="evidence" value="ECO:0007669"/>
    <property type="project" value="UniProtKB-UniPathway"/>
</dbReference>
<comment type="similarity">
    <text evidence="3">Belongs to the DMRL synthase family.</text>
</comment>
<sequence>MACIGVVDTTFARIDMGSLAVDELRNLMPDAVVKRLTVPGIKNTVWGALKLIKEGCDAVIVLGWVGPTQTDKYSYLATSIGLMQLQIQTGVLVLDVTVHEDEAGGDEKRLREIAVDRTKKHVWNLYQLLRGDLSPYAGKGLRQGYPHAGEIV</sequence>
<dbReference type="Pfam" id="PF00885">
    <property type="entry name" value="DMRL_synthase"/>
    <property type="match status" value="1"/>
</dbReference>
<dbReference type="STRING" id="410359.Pcal_1013"/>
<dbReference type="GO" id="GO:0004746">
    <property type="term" value="F:riboflavin synthase activity"/>
    <property type="evidence" value="ECO:0007669"/>
    <property type="project" value="UniProtKB-UniRule"/>
</dbReference>
<dbReference type="InterPro" id="IPR036467">
    <property type="entry name" value="LS/RS_sf"/>
</dbReference>
<dbReference type="SUPFAM" id="SSF52121">
    <property type="entry name" value="Lumazine synthase"/>
    <property type="match status" value="1"/>
</dbReference>
<dbReference type="GO" id="GO:0009349">
    <property type="term" value="C:riboflavin synthase complex"/>
    <property type="evidence" value="ECO:0007669"/>
    <property type="project" value="InterPro"/>
</dbReference>
<comment type="catalytic activity">
    <reaction evidence="1">
        <text>2 6,7-dimethyl-8-(1-D-ribityl)lumazine + H(+) = 5-amino-6-(D-ribitylamino)uracil + riboflavin</text>
        <dbReference type="Rhea" id="RHEA:20772"/>
        <dbReference type="ChEBI" id="CHEBI:15378"/>
        <dbReference type="ChEBI" id="CHEBI:15934"/>
        <dbReference type="ChEBI" id="CHEBI:57986"/>
        <dbReference type="ChEBI" id="CHEBI:58201"/>
        <dbReference type="EC" id="2.5.1.9"/>
    </reaction>
</comment>
<dbReference type="UniPathway" id="UPA00275">
    <property type="reaction ID" value="UER00405"/>
</dbReference>
<keyword evidence="10" id="KW-1185">Reference proteome</keyword>
<evidence type="ECO:0000256" key="3">
    <source>
        <dbReference type="ARBA" id="ARBA00007424"/>
    </source>
</evidence>
<gene>
    <name evidence="9" type="ordered locus">Pcal_1013</name>
</gene>
<dbReference type="GeneID" id="4908603"/>
<dbReference type="InterPro" id="IPR006399">
    <property type="entry name" value="Ribfl_synth_arc"/>
</dbReference>
<dbReference type="RefSeq" id="WP_011849696.1">
    <property type="nucleotide sequence ID" value="NC_009073.1"/>
</dbReference>
<protein>
    <recommendedName>
        <fullName evidence="5 8">Riboflavin synthase</fullName>
        <ecNumber evidence="4 8">2.5.1.9</ecNumber>
    </recommendedName>
</protein>
<evidence type="ECO:0000256" key="6">
    <source>
        <dbReference type="ARBA" id="ARBA00022619"/>
    </source>
</evidence>